<sequence>MRRGGMDFSECYQHTCSAVGLAAREGKTRLMRKLIQKGYSTDVSDNRGWNPLHEAAFHGSCECVRILIKTARSGGRHREYINAPAHDSATPLFLAAQQGHARVARALLHAGADANRVTDDDAGPLFAAVDGGHAEVVKLLVSNGAEVNRPQSVSGWTCLHQAVFKGHAEIVKFLVGVADVNATDDFGIPPIFVAAQYGQQQCVEILASAGANVSCQSHDLATPLLIASQEGHLTCVEALLDHGADPNLFCNEDKWQLPVHAAAEFGHVRVLERLLPLTGRECDRGRGKVSPVYSAVLRGQAGAHADCGLYPSCLEQDLPYLLELLLGRGGLPEGDHLTELVRTGLDHLHTAARHDNVGMTTSCFVSLSFCPFLFLSSPPPSLPVYPSLPPSLPSFEKAESSVLSYFLEFTNWRMLPQSLQHILCRRRAESTWIPLQQFDSVPSLCQLCRLALRDMLGSEALAQRGFVQRLPLPPLLHDFLLFTSCPLPTQPAPEQREYLGHSLDQLE</sequence>
<feature type="repeat" description="ANK" evidence="4">
    <location>
        <begin position="154"/>
        <end position="175"/>
    </location>
</feature>
<evidence type="ECO:0000313" key="6">
    <source>
        <dbReference type="EMBL" id="KAG9338375.1"/>
    </source>
</evidence>
<dbReference type="PANTHER" id="PTHR24173">
    <property type="entry name" value="ANKYRIN REPEAT CONTAINING"/>
    <property type="match status" value="1"/>
</dbReference>
<keyword evidence="7" id="KW-1185">Reference proteome</keyword>
<dbReference type="PROSITE" id="PS50297">
    <property type="entry name" value="ANK_REP_REGION"/>
    <property type="match status" value="4"/>
</dbReference>
<dbReference type="PROSITE" id="PS50225">
    <property type="entry name" value="SOCS"/>
    <property type="match status" value="1"/>
</dbReference>
<dbReference type="Pfam" id="PF12796">
    <property type="entry name" value="Ank_2"/>
    <property type="match status" value="2"/>
</dbReference>
<evidence type="ECO:0000256" key="4">
    <source>
        <dbReference type="PROSITE-ProRule" id="PRU00023"/>
    </source>
</evidence>
<dbReference type="Pfam" id="PF00023">
    <property type="entry name" value="Ank"/>
    <property type="match status" value="1"/>
</dbReference>
<evidence type="ECO:0000259" key="5">
    <source>
        <dbReference type="PROSITE" id="PS50225"/>
    </source>
</evidence>
<dbReference type="AlphaFoldDB" id="A0A8T2NDD3"/>
<dbReference type="Gene3D" id="1.25.40.20">
    <property type="entry name" value="Ankyrin repeat-containing domain"/>
    <property type="match status" value="2"/>
</dbReference>
<gene>
    <name evidence="6" type="ORF">JZ751_025934</name>
</gene>
<dbReference type="SMART" id="SM00969">
    <property type="entry name" value="SOCS_box"/>
    <property type="match status" value="1"/>
</dbReference>
<name>A0A8T2NDD3_9TELE</name>
<dbReference type="PRINTS" id="PR01415">
    <property type="entry name" value="ANKYRIN"/>
</dbReference>
<dbReference type="InterPro" id="IPR002110">
    <property type="entry name" value="Ankyrin_rpt"/>
</dbReference>
<dbReference type="Proteomes" id="UP000824540">
    <property type="component" value="Unassembled WGS sequence"/>
</dbReference>
<dbReference type="PANTHER" id="PTHR24173:SF86">
    <property type="entry name" value="ANKYRIN REPEAT AND SOCS BOX PROTEIN 3"/>
    <property type="match status" value="1"/>
</dbReference>
<dbReference type="EMBL" id="JAFBMS010000068">
    <property type="protein sequence ID" value="KAG9338375.1"/>
    <property type="molecule type" value="Genomic_DNA"/>
</dbReference>
<dbReference type="PROSITE" id="PS50088">
    <property type="entry name" value="ANK_REPEAT"/>
    <property type="match status" value="5"/>
</dbReference>
<comment type="caution">
    <text evidence="6">The sequence shown here is derived from an EMBL/GenBank/DDBJ whole genome shotgun (WGS) entry which is preliminary data.</text>
</comment>
<feature type="domain" description="SOCS box" evidence="5">
    <location>
        <begin position="434"/>
        <end position="480"/>
    </location>
</feature>
<evidence type="ECO:0000256" key="3">
    <source>
        <dbReference type="ARBA" id="ARBA00023043"/>
    </source>
</evidence>
<comment type="pathway">
    <text evidence="1">Protein modification; protein ubiquitination.</text>
</comment>
<dbReference type="Gene3D" id="1.10.750.20">
    <property type="entry name" value="SOCS box"/>
    <property type="match status" value="1"/>
</dbReference>
<dbReference type="Pfam" id="PF07525">
    <property type="entry name" value="SOCS_box"/>
    <property type="match status" value="1"/>
</dbReference>
<organism evidence="6 7">
    <name type="scientific">Albula glossodonta</name>
    <name type="common">roundjaw bonefish</name>
    <dbReference type="NCBI Taxonomy" id="121402"/>
    <lineage>
        <taxon>Eukaryota</taxon>
        <taxon>Metazoa</taxon>
        <taxon>Chordata</taxon>
        <taxon>Craniata</taxon>
        <taxon>Vertebrata</taxon>
        <taxon>Euteleostomi</taxon>
        <taxon>Actinopterygii</taxon>
        <taxon>Neopterygii</taxon>
        <taxon>Teleostei</taxon>
        <taxon>Albuliformes</taxon>
        <taxon>Albulidae</taxon>
        <taxon>Albula</taxon>
    </lineage>
</organism>
<accession>A0A8T2NDD3</accession>
<feature type="repeat" description="ANK" evidence="4">
    <location>
        <begin position="186"/>
        <end position="218"/>
    </location>
</feature>
<dbReference type="InterPro" id="IPR036770">
    <property type="entry name" value="Ankyrin_rpt-contain_sf"/>
</dbReference>
<evidence type="ECO:0000256" key="2">
    <source>
        <dbReference type="ARBA" id="ARBA00022737"/>
    </source>
</evidence>
<dbReference type="OrthoDB" id="194358at2759"/>
<keyword evidence="2" id="KW-0677">Repeat</keyword>
<feature type="repeat" description="ANK" evidence="4">
    <location>
        <begin position="87"/>
        <end position="119"/>
    </location>
</feature>
<proteinExistence type="predicted"/>
<keyword evidence="3 4" id="KW-0040">ANK repeat</keyword>
<evidence type="ECO:0000256" key="1">
    <source>
        <dbReference type="ARBA" id="ARBA00004906"/>
    </source>
</evidence>
<evidence type="ECO:0000313" key="7">
    <source>
        <dbReference type="Proteomes" id="UP000824540"/>
    </source>
</evidence>
<dbReference type="FunFam" id="1.10.750.20:FF:000001">
    <property type="entry name" value="Ankyrin repeat and SOCS box containing 1"/>
    <property type="match status" value="1"/>
</dbReference>
<dbReference type="InterPro" id="IPR036036">
    <property type="entry name" value="SOCS_box-like_dom_sf"/>
</dbReference>
<dbReference type="SUPFAM" id="SSF48403">
    <property type="entry name" value="Ankyrin repeat"/>
    <property type="match status" value="1"/>
</dbReference>
<feature type="repeat" description="ANK" evidence="4">
    <location>
        <begin position="219"/>
        <end position="251"/>
    </location>
</feature>
<dbReference type="GO" id="GO:0035556">
    <property type="term" value="P:intracellular signal transduction"/>
    <property type="evidence" value="ECO:0007669"/>
    <property type="project" value="InterPro"/>
</dbReference>
<reference evidence="6" key="1">
    <citation type="thesis" date="2021" institute="BYU ScholarsArchive" country="Provo, UT, USA">
        <title>Applications of and Algorithms for Genome Assembly and Genomic Analyses with an Emphasis on Marine Teleosts.</title>
        <authorList>
            <person name="Pickett B.D."/>
        </authorList>
    </citation>
    <scope>NUCLEOTIDE SEQUENCE</scope>
    <source>
        <strain evidence="6">HI-2016</strain>
    </source>
</reference>
<dbReference type="SMART" id="SM00248">
    <property type="entry name" value="ANK"/>
    <property type="match status" value="8"/>
</dbReference>
<dbReference type="SUPFAM" id="SSF158235">
    <property type="entry name" value="SOCS box-like"/>
    <property type="match status" value="1"/>
</dbReference>
<dbReference type="InterPro" id="IPR001496">
    <property type="entry name" value="SOCS_box"/>
</dbReference>
<protein>
    <recommendedName>
        <fullName evidence="5">SOCS box domain-containing protein</fullName>
    </recommendedName>
</protein>
<feature type="repeat" description="ANK" evidence="4">
    <location>
        <begin position="120"/>
        <end position="152"/>
    </location>
</feature>